<dbReference type="AlphaFoldDB" id="A0A1M5HHG1"/>
<dbReference type="OrthoDB" id="665223at2"/>
<evidence type="ECO:0000259" key="1">
    <source>
        <dbReference type="Pfam" id="PF21347"/>
    </source>
</evidence>
<accession>A0A1M5HHG1</accession>
<name>A0A1M5HHG1_9BACE</name>
<organism evidence="2 3">
    <name type="scientific">Bacteroides luti</name>
    <dbReference type="NCBI Taxonomy" id="1297750"/>
    <lineage>
        <taxon>Bacteria</taxon>
        <taxon>Pseudomonadati</taxon>
        <taxon>Bacteroidota</taxon>
        <taxon>Bacteroidia</taxon>
        <taxon>Bacteroidales</taxon>
        <taxon>Bacteroidaceae</taxon>
        <taxon>Bacteroides</taxon>
    </lineage>
</organism>
<evidence type="ECO:0000313" key="2">
    <source>
        <dbReference type="EMBL" id="SHG15373.1"/>
    </source>
</evidence>
<dbReference type="EMBL" id="FQTV01000027">
    <property type="protein sequence ID" value="SHG15373.1"/>
    <property type="molecule type" value="Genomic_DNA"/>
</dbReference>
<dbReference type="Pfam" id="PF21347">
    <property type="entry name" value="DUF3108_like"/>
    <property type="match status" value="1"/>
</dbReference>
<dbReference type="Gene3D" id="2.40.360.20">
    <property type="match status" value="1"/>
</dbReference>
<feature type="domain" description="DUF3108" evidence="1">
    <location>
        <begin position="27"/>
        <end position="223"/>
    </location>
</feature>
<protein>
    <recommendedName>
        <fullName evidence="1">DUF3108 domain-containing protein</fullName>
    </recommendedName>
</protein>
<evidence type="ECO:0000313" key="3">
    <source>
        <dbReference type="Proteomes" id="UP000184509"/>
    </source>
</evidence>
<dbReference type="RefSeq" id="WP_139261496.1">
    <property type="nucleotide sequence ID" value="NZ_FQTV01000027.1"/>
</dbReference>
<proteinExistence type="predicted"/>
<dbReference type="Proteomes" id="UP000184509">
    <property type="component" value="Unassembled WGS sequence"/>
</dbReference>
<dbReference type="InterPro" id="IPR049279">
    <property type="entry name" value="DUF3108-like"/>
</dbReference>
<gene>
    <name evidence="2" type="ORF">SAMN05444405_12720</name>
</gene>
<reference evidence="2 3" key="1">
    <citation type="submission" date="2016-11" db="EMBL/GenBank/DDBJ databases">
        <authorList>
            <person name="Jaros S."/>
            <person name="Januszkiewicz K."/>
            <person name="Wedrychowicz H."/>
        </authorList>
    </citation>
    <scope>NUCLEOTIDE SEQUENCE [LARGE SCALE GENOMIC DNA]</scope>
    <source>
        <strain evidence="2 3">DSM 26991</strain>
    </source>
</reference>
<dbReference type="STRING" id="1297750.SAMN05444405_12720"/>
<sequence length="228" mass="25794">MKALFLFTVMFFVGMISRSEEIFFPSKEGTVLIYKTYDKKDKEVNTVKYTITHLKTTGNKTDITYLCESMDPKGKLVFKDEITIQKVGDKLYCDMSKFINKAAFQKDGQIPAEVEITGNNMEIPSNPNLGDMLPDANIVMSMSMGIIKMKMSADVVNRKVESIEDITVKGGTFKCWKFTSDVNSSAMGFKMNTKNVEWYAKGIGMVKTESYDKKGNLQSHTDLIEVQR</sequence>
<keyword evidence="3" id="KW-1185">Reference proteome</keyword>